<dbReference type="EMBL" id="CAJHJT010000001">
    <property type="protein sequence ID" value="CAD6992921.1"/>
    <property type="molecule type" value="Genomic_DNA"/>
</dbReference>
<protein>
    <submittedName>
        <fullName evidence="1">(Mediterranean fruit fly) hypothetical protein</fullName>
    </submittedName>
</protein>
<dbReference type="Proteomes" id="UP000606786">
    <property type="component" value="Unassembled WGS sequence"/>
</dbReference>
<reference evidence="1" key="1">
    <citation type="submission" date="2020-11" db="EMBL/GenBank/DDBJ databases">
        <authorList>
            <person name="Whitehead M."/>
        </authorList>
    </citation>
    <scope>NUCLEOTIDE SEQUENCE</scope>
    <source>
        <strain evidence="1">EGII</strain>
    </source>
</reference>
<organism evidence="1 2">
    <name type="scientific">Ceratitis capitata</name>
    <name type="common">Mediterranean fruit fly</name>
    <name type="synonym">Tephritis capitata</name>
    <dbReference type="NCBI Taxonomy" id="7213"/>
    <lineage>
        <taxon>Eukaryota</taxon>
        <taxon>Metazoa</taxon>
        <taxon>Ecdysozoa</taxon>
        <taxon>Arthropoda</taxon>
        <taxon>Hexapoda</taxon>
        <taxon>Insecta</taxon>
        <taxon>Pterygota</taxon>
        <taxon>Neoptera</taxon>
        <taxon>Endopterygota</taxon>
        <taxon>Diptera</taxon>
        <taxon>Brachycera</taxon>
        <taxon>Muscomorpha</taxon>
        <taxon>Tephritoidea</taxon>
        <taxon>Tephritidae</taxon>
        <taxon>Ceratitis</taxon>
        <taxon>Ceratitis</taxon>
    </lineage>
</organism>
<name>A0A811U2R8_CERCA</name>
<proteinExistence type="predicted"/>
<comment type="caution">
    <text evidence="1">The sequence shown here is derived from an EMBL/GenBank/DDBJ whole genome shotgun (WGS) entry which is preliminary data.</text>
</comment>
<evidence type="ECO:0000313" key="1">
    <source>
        <dbReference type="EMBL" id="CAD6992921.1"/>
    </source>
</evidence>
<accession>A0A811U2R8</accession>
<sequence length="66" mass="7018">MAKGLLENNKNQFITTIATIGADIGAATPGLPLSAEIWRQSIGVDRVKRQQQPTLTWVGLSALCGP</sequence>
<keyword evidence="2" id="KW-1185">Reference proteome</keyword>
<gene>
    <name evidence="1" type="ORF">CCAP1982_LOCUS1754</name>
</gene>
<dbReference type="AlphaFoldDB" id="A0A811U2R8"/>
<evidence type="ECO:0000313" key="2">
    <source>
        <dbReference type="Proteomes" id="UP000606786"/>
    </source>
</evidence>